<evidence type="ECO:0000313" key="3">
    <source>
        <dbReference type="Proteomes" id="UP000054383"/>
    </source>
</evidence>
<dbReference type="EMBL" id="CVMT01000006">
    <property type="protein sequence ID" value="CRG89181.1"/>
    <property type="molecule type" value="Genomic_DNA"/>
</dbReference>
<keyword evidence="1" id="KW-0732">Signal</keyword>
<dbReference type="OrthoDB" id="5388491at2759"/>
<evidence type="ECO:0000313" key="2">
    <source>
        <dbReference type="EMBL" id="CRG89181.1"/>
    </source>
</evidence>
<evidence type="ECO:0000256" key="1">
    <source>
        <dbReference type="SAM" id="SignalP"/>
    </source>
</evidence>
<proteinExistence type="predicted"/>
<dbReference type="AlphaFoldDB" id="A0A0U1M2I3"/>
<protein>
    <submittedName>
        <fullName evidence="2">Uncharacterized protein</fullName>
    </submittedName>
</protein>
<organism evidence="2 3">
    <name type="scientific">Talaromyces islandicus</name>
    <name type="common">Penicillium islandicum</name>
    <dbReference type="NCBI Taxonomy" id="28573"/>
    <lineage>
        <taxon>Eukaryota</taxon>
        <taxon>Fungi</taxon>
        <taxon>Dikarya</taxon>
        <taxon>Ascomycota</taxon>
        <taxon>Pezizomycotina</taxon>
        <taxon>Eurotiomycetes</taxon>
        <taxon>Eurotiomycetidae</taxon>
        <taxon>Eurotiales</taxon>
        <taxon>Trichocomaceae</taxon>
        <taxon>Talaromyces</taxon>
        <taxon>Talaromyces sect. Islandici</taxon>
    </lineage>
</organism>
<name>A0A0U1M2I3_TALIS</name>
<feature type="signal peptide" evidence="1">
    <location>
        <begin position="1"/>
        <end position="19"/>
    </location>
</feature>
<reference evidence="2 3" key="1">
    <citation type="submission" date="2015-04" db="EMBL/GenBank/DDBJ databases">
        <authorList>
            <person name="Syromyatnikov M.Y."/>
            <person name="Popov V.N."/>
        </authorList>
    </citation>
    <scope>NUCLEOTIDE SEQUENCE [LARGE SCALE GENOMIC DNA]</scope>
    <source>
        <strain evidence="2">WF-38-12</strain>
    </source>
</reference>
<keyword evidence="3" id="KW-1185">Reference proteome</keyword>
<dbReference type="Proteomes" id="UP000054383">
    <property type="component" value="Unassembled WGS sequence"/>
</dbReference>
<accession>A0A0U1M2I3</accession>
<gene>
    <name evidence="2" type="ORF">PISL3812_06217</name>
</gene>
<feature type="chain" id="PRO_5006711479" evidence="1">
    <location>
        <begin position="20"/>
        <end position="114"/>
    </location>
</feature>
<sequence length="114" mass="13000">MRYTSMVCGLMTLTTFATALPFSSASFKRGTPKTEGIAVYEHTDARTVSDKREDGDDQVVYTWAVPESESKDKREDGDEKVVYPWDVPEIKRKEKREDGDDQVVYTWAVPDEVN</sequence>